<sequence length="314" mass="36708">MAKKKRYIDVISTKLNFAENSPSNTTFADILRFMNGKEYRYSEKIFEFSLINTTIQDCIVGIIITTQDRNIPPIRNKRTKEFSQVNINPATQGLGFANIFLYDTLRNIFLYEINRNGCFPSQLKEFIEAKWNVENENVRFELFFPAVLRANEYQRMLQMSSYKKITVQLYNPRELINCFDESTDSIENNILKHNIQMSNQSNADILTLEQLAIAKKYNKMGLTRTLVKGLVDSVKLNIEDKGFRKNIQTLKVEGYSENPEEKGYKPIDLLADKFNEYFKITDIQLQSNVQGRERQIGIEELYNKILPELRRLTT</sequence>
<proteinExistence type="predicted"/>
<dbReference type="AlphaFoldDB" id="A0A5M8P375"/>
<evidence type="ECO:0000313" key="1">
    <source>
        <dbReference type="EMBL" id="KAA6302927.1"/>
    </source>
</evidence>
<evidence type="ECO:0000313" key="2">
    <source>
        <dbReference type="Proteomes" id="UP000324575"/>
    </source>
</evidence>
<organism evidence="1 2">
    <name type="scientific">Candidatus Ordinivivax streblomastigis</name>
    <dbReference type="NCBI Taxonomy" id="2540710"/>
    <lineage>
        <taxon>Bacteria</taxon>
        <taxon>Pseudomonadati</taxon>
        <taxon>Bacteroidota</taxon>
        <taxon>Bacteroidia</taxon>
        <taxon>Bacteroidales</taxon>
        <taxon>Candidatus Ordinivivax</taxon>
    </lineage>
</organism>
<comment type="caution">
    <text evidence="1">The sequence shown here is derived from an EMBL/GenBank/DDBJ whole genome shotgun (WGS) entry which is preliminary data.</text>
</comment>
<gene>
    <name evidence="1" type="ORF">EZS26_000822</name>
</gene>
<protein>
    <submittedName>
        <fullName evidence="1">Uncharacterized protein</fullName>
    </submittedName>
</protein>
<dbReference type="Proteomes" id="UP000324575">
    <property type="component" value="Unassembled WGS sequence"/>
</dbReference>
<name>A0A5M8P375_9BACT</name>
<accession>A0A5M8P375</accession>
<dbReference type="EMBL" id="SNRX01000004">
    <property type="protein sequence ID" value="KAA6302927.1"/>
    <property type="molecule type" value="Genomic_DNA"/>
</dbReference>
<reference evidence="1 2" key="1">
    <citation type="submission" date="2019-03" db="EMBL/GenBank/DDBJ databases">
        <title>Single cell metagenomics reveals metabolic interactions within the superorganism composed of flagellate Streblomastix strix and complex community of Bacteroidetes bacteria on its surface.</title>
        <authorList>
            <person name="Treitli S.C."/>
            <person name="Kolisko M."/>
            <person name="Husnik F."/>
            <person name="Keeling P."/>
            <person name="Hampl V."/>
        </authorList>
    </citation>
    <scope>NUCLEOTIDE SEQUENCE [LARGE SCALE GENOMIC DNA]</scope>
    <source>
        <strain evidence="1">St1</strain>
    </source>
</reference>